<dbReference type="Proteomes" id="UP001589894">
    <property type="component" value="Unassembled WGS sequence"/>
</dbReference>
<proteinExistence type="predicted"/>
<comment type="caution">
    <text evidence="1">The sequence shown here is derived from an EMBL/GenBank/DDBJ whole genome shotgun (WGS) entry which is preliminary data.</text>
</comment>
<accession>A0ABV6NRK1</accession>
<organism evidence="1 2">
    <name type="scientific">Plantactinospora siamensis</name>
    <dbReference type="NCBI Taxonomy" id="555372"/>
    <lineage>
        <taxon>Bacteria</taxon>
        <taxon>Bacillati</taxon>
        <taxon>Actinomycetota</taxon>
        <taxon>Actinomycetes</taxon>
        <taxon>Micromonosporales</taxon>
        <taxon>Micromonosporaceae</taxon>
        <taxon>Plantactinospora</taxon>
    </lineage>
</organism>
<name>A0ABV6NRK1_9ACTN</name>
<dbReference type="RefSeq" id="WP_377335865.1">
    <property type="nucleotide sequence ID" value="NZ_JBHLUE010000002.1"/>
</dbReference>
<gene>
    <name evidence="1" type="ORF">ACFFHU_04370</name>
</gene>
<sequence length="103" mass="11194">MKNYQSDWTEEQSAVYDESYGIGQDWANDPGTPSEDLQQVINLAEADEADLDGMELRYEPLVEAVSDATGRVVESVPATRDDPAFAGFVEGARDAASDDTFGL</sequence>
<keyword evidence="2" id="KW-1185">Reference proteome</keyword>
<evidence type="ECO:0000313" key="2">
    <source>
        <dbReference type="Proteomes" id="UP001589894"/>
    </source>
</evidence>
<reference evidence="1 2" key="1">
    <citation type="submission" date="2024-09" db="EMBL/GenBank/DDBJ databases">
        <authorList>
            <person name="Sun Q."/>
            <person name="Mori K."/>
        </authorList>
    </citation>
    <scope>NUCLEOTIDE SEQUENCE [LARGE SCALE GENOMIC DNA]</scope>
    <source>
        <strain evidence="1 2">TBRC 2205</strain>
    </source>
</reference>
<evidence type="ECO:0000313" key="1">
    <source>
        <dbReference type="EMBL" id="MFC0563401.1"/>
    </source>
</evidence>
<dbReference type="EMBL" id="JBHLUE010000002">
    <property type="protein sequence ID" value="MFC0563401.1"/>
    <property type="molecule type" value="Genomic_DNA"/>
</dbReference>
<protein>
    <submittedName>
        <fullName evidence="1">Uncharacterized protein</fullName>
    </submittedName>
</protein>